<name>A0A142BQ42_ENTCL</name>
<accession>A0A142BQ42</accession>
<evidence type="ECO:0000256" key="4">
    <source>
        <dbReference type="ARBA" id="ARBA00023136"/>
    </source>
</evidence>
<keyword evidence="4 5" id="KW-0472">Membrane</keyword>
<dbReference type="InterPro" id="IPR007688">
    <property type="entry name" value="Conjugal_tfr_TrbL/VirB6"/>
</dbReference>
<feature type="transmembrane region" description="Helical" evidence="5">
    <location>
        <begin position="262"/>
        <end position="283"/>
    </location>
</feature>
<protein>
    <submittedName>
        <fullName evidence="6">Pilx6</fullName>
    </submittedName>
</protein>
<dbReference type="GO" id="GO:0030255">
    <property type="term" value="P:protein secretion by the type IV secretion system"/>
    <property type="evidence" value="ECO:0007669"/>
    <property type="project" value="InterPro"/>
</dbReference>
<dbReference type="AlphaFoldDB" id="A0A142BQ42"/>
<dbReference type="RefSeq" id="WP_058999004.1">
    <property type="nucleotide sequence ID" value="NZ_KU302800.1"/>
</dbReference>
<evidence type="ECO:0000313" key="6">
    <source>
        <dbReference type="EMBL" id="AMP35200.1"/>
    </source>
</evidence>
<feature type="transmembrane region" description="Helical" evidence="5">
    <location>
        <begin position="192"/>
        <end position="215"/>
    </location>
</feature>
<reference evidence="6" key="1">
    <citation type="journal article" date="2016" name="Antimicrob. Agents Chemother.">
        <title>Genomic characterization of Enterobacter cloacae isolates from China that co-produce KPC-3 and NDM-1 carbapenemases.</title>
        <authorList>
            <person name="Du H."/>
            <person name="Chen L."/>
            <person name="Chavda K.D."/>
            <person name="Pandey R."/>
            <person name="Zhang H."/>
            <person name="Xie X."/>
            <person name="Tang Y.W."/>
            <person name="Kreiswirth B.N."/>
        </authorList>
    </citation>
    <scope>NUCLEOTIDE SEQUENCE</scope>
    <source>
        <strain evidence="6">SZECL1</strain>
        <plasmid evidence="6">pKPC3_SZ</plasmid>
    </source>
</reference>
<feature type="transmembrane region" description="Helical" evidence="5">
    <location>
        <begin position="227"/>
        <end position="250"/>
    </location>
</feature>
<dbReference type="GO" id="GO:0016020">
    <property type="term" value="C:membrane"/>
    <property type="evidence" value="ECO:0007669"/>
    <property type="project" value="UniProtKB-SubCell"/>
</dbReference>
<keyword evidence="6" id="KW-0614">Plasmid</keyword>
<keyword evidence="2 5" id="KW-0812">Transmembrane</keyword>
<keyword evidence="3 5" id="KW-1133">Transmembrane helix</keyword>
<feature type="transmembrane region" description="Helical" evidence="5">
    <location>
        <begin position="67"/>
        <end position="84"/>
    </location>
</feature>
<evidence type="ECO:0000256" key="2">
    <source>
        <dbReference type="ARBA" id="ARBA00022692"/>
    </source>
</evidence>
<dbReference type="EMBL" id="KU302800">
    <property type="protein sequence ID" value="AMP35200.1"/>
    <property type="molecule type" value="Genomic_DNA"/>
</dbReference>
<evidence type="ECO:0000256" key="1">
    <source>
        <dbReference type="ARBA" id="ARBA00004141"/>
    </source>
</evidence>
<organism evidence="6">
    <name type="scientific">Enterobacter cloacae</name>
    <dbReference type="NCBI Taxonomy" id="550"/>
    <lineage>
        <taxon>Bacteria</taxon>
        <taxon>Pseudomonadati</taxon>
        <taxon>Pseudomonadota</taxon>
        <taxon>Gammaproteobacteria</taxon>
        <taxon>Enterobacterales</taxon>
        <taxon>Enterobacteriaceae</taxon>
        <taxon>Enterobacter</taxon>
        <taxon>Enterobacter cloacae complex</taxon>
    </lineage>
</organism>
<evidence type="ECO:0000256" key="3">
    <source>
        <dbReference type="ARBA" id="ARBA00022989"/>
    </source>
</evidence>
<comment type="subcellular location">
    <subcellularLocation>
        <location evidence="1">Membrane</location>
        <topology evidence="1">Multi-pass membrane protein</topology>
    </subcellularLocation>
</comment>
<feature type="transmembrane region" description="Helical" evidence="5">
    <location>
        <begin position="25"/>
        <end position="46"/>
    </location>
</feature>
<dbReference type="Pfam" id="PF04610">
    <property type="entry name" value="TrbL"/>
    <property type="match status" value="1"/>
</dbReference>
<evidence type="ECO:0000256" key="5">
    <source>
        <dbReference type="SAM" id="Phobius"/>
    </source>
</evidence>
<feature type="transmembrane region" description="Helical" evidence="5">
    <location>
        <begin position="132"/>
        <end position="156"/>
    </location>
</feature>
<proteinExistence type="predicted"/>
<sequence length="352" mass="37269">MDADFFQVMDKFIMAALKTATQGKMAFYGSLISTLFTSAFTLYLLVNAYQIVAGKYQKPLEDLTYNIAKMALITLFITNAGGWLDMSIAAIEGLKEGLAGGDPWLFLDQLWIKIQQVAAKLLQLDTSDYVKIAGGIGALLTLIGGGFVLVVTALVYLAAEYTILLLCVTAPVFIFCLMFGFLRQMFNNWLQAIFSSILTIMFASIVMMGAIRFINKIFSQMVQQAEFSNLMTMGLMAGVAGVISGVLVVLSSKAAGQIAGVSVNAAVQGMAMVGLGLGAGVAAKAAMGATRSVAGGTKGAGHGLFEGGAGRKLDEKKSRGASAMIGYGAARGTRAVVQKIQQRRARKKEKAA</sequence>
<geneLocation type="plasmid" evidence="6">
    <name>pKPC3_SZ</name>
</geneLocation>
<feature type="transmembrane region" description="Helical" evidence="5">
    <location>
        <begin position="163"/>
        <end position="186"/>
    </location>
</feature>